<protein>
    <submittedName>
        <fullName evidence="7">Tyrosine-type recombinase/integrase</fullName>
    </submittedName>
</protein>
<dbReference type="PROSITE" id="PS51898">
    <property type="entry name" value="TYR_RECOMBINASE"/>
    <property type="match status" value="1"/>
</dbReference>
<evidence type="ECO:0000259" key="6">
    <source>
        <dbReference type="PROSITE" id="PS51900"/>
    </source>
</evidence>
<name>A0ABR9UZC9_9CHRO</name>
<evidence type="ECO:0000256" key="2">
    <source>
        <dbReference type="ARBA" id="ARBA00023125"/>
    </source>
</evidence>
<reference evidence="7 8" key="1">
    <citation type="submission" date="2020-10" db="EMBL/GenBank/DDBJ databases">
        <authorList>
            <person name="Castelo-Branco R."/>
            <person name="Eusebio N."/>
            <person name="Adriana R."/>
            <person name="Vieira A."/>
            <person name="Brugerolle De Fraissinette N."/>
            <person name="Rezende De Castro R."/>
            <person name="Schneider M.P."/>
            <person name="Vasconcelos V."/>
            <person name="Leao P.N."/>
        </authorList>
    </citation>
    <scope>NUCLEOTIDE SEQUENCE [LARGE SCALE GENOMIC DNA]</scope>
    <source>
        <strain evidence="7 8">LEGE 06123</strain>
    </source>
</reference>
<dbReference type="PANTHER" id="PTHR30349:SF64">
    <property type="entry name" value="PROPHAGE INTEGRASE INTD-RELATED"/>
    <property type="match status" value="1"/>
</dbReference>
<keyword evidence="3" id="KW-0233">DNA recombination</keyword>
<keyword evidence="2 4" id="KW-0238">DNA-binding</keyword>
<evidence type="ECO:0000256" key="4">
    <source>
        <dbReference type="PROSITE-ProRule" id="PRU01248"/>
    </source>
</evidence>
<dbReference type="Pfam" id="PF00589">
    <property type="entry name" value="Phage_integrase"/>
    <property type="match status" value="1"/>
</dbReference>
<dbReference type="InterPro" id="IPR050090">
    <property type="entry name" value="Tyrosine_recombinase_XerCD"/>
</dbReference>
<evidence type="ECO:0000313" key="7">
    <source>
        <dbReference type="EMBL" id="MBE9193355.1"/>
    </source>
</evidence>
<dbReference type="Proteomes" id="UP000651156">
    <property type="component" value="Unassembled WGS sequence"/>
</dbReference>
<evidence type="ECO:0000256" key="1">
    <source>
        <dbReference type="ARBA" id="ARBA00008857"/>
    </source>
</evidence>
<gene>
    <name evidence="7" type="ORF">IQ230_24035</name>
</gene>
<dbReference type="EMBL" id="JADEWN010000089">
    <property type="protein sequence ID" value="MBE9193355.1"/>
    <property type="molecule type" value="Genomic_DNA"/>
</dbReference>
<accession>A0ABR9UZC9</accession>
<keyword evidence="8" id="KW-1185">Reference proteome</keyword>
<dbReference type="Gene3D" id="1.10.443.10">
    <property type="entry name" value="Intergrase catalytic core"/>
    <property type="match status" value="1"/>
</dbReference>
<dbReference type="InterPro" id="IPR002104">
    <property type="entry name" value="Integrase_catalytic"/>
</dbReference>
<dbReference type="Gene3D" id="1.10.150.130">
    <property type="match status" value="1"/>
</dbReference>
<sequence length="486" mass="57516">MSDLLNLNIDADDWLTVQNTKDTPLLNNLLLQKDVWRTIEDLGLKVNEHDKRLTINFQGIEQNWLKLLAKLYVLVRSQRKISSSSLRTQVNYLILFSKFLQQKSVSKPDQINNKLFEELNKYLQSLKLAEATISNCYTSLAGFFDLCRQEDWLEVNTYWFKGKRKYSRLQNKIDYIPEEVWQQLNEYLHHLPEPIQRMVLIIRSTGLRIGELLNLPLDCLRQRGKQWRLRFLTEKYQVEDELPICPELVVVIREQQEYTRQHFGNSYDKLFSSNGKNRYCYKPTPRVMNARTFGDWLNKLAQEYNISTKDGQIWHFKSHQFRKTLATVMTNAGVRDLIIQKYLRHRSPDMQNYYKHLLKQALGDEYQKLMRETKYVDSTGKIVGTHNSKNPITELLRRKMYQITTQYGECHRPVLKSPCQTVNACWRCEHWRTSTDDLNALKDDSQRIEVELEIATKLGMVRQQQGLESDKHYLAIRIKGLEEVNG</sequence>
<organism evidence="7 8">
    <name type="scientific">Gloeocapsopsis crepidinum LEGE 06123</name>
    <dbReference type="NCBI Taxonomy" id="588587"/>
    <lineage>
        <taxon>Bacteria</taxon>
        <taxon>Bacillati</taxon>
        <taxon>Cyanobacteriota</taxon>
        <taxon>Cyanophyceae</taxon>
        <taxon>Oscillatoriophycideae</taxon>
        <taxon>Chroococcales</taxon>
        <taxon>Chroococcaceae</taxon>
        <taxon>Gloeocapsopsis</taxon>
    </lineage>
</organism>
<feature type="domain" description="Tyr recombinase" evidence="5">
    <location>
        <begin position="171"/>
        <end position="367"/>
    </location>
</feature>
<dbReference type="InterPro" id="IPR011010">
    <property type="entry name" value="DNA_brk_join_enz"/>
</dbReference>
<dbReference type="RefSeq" id="WP_193934740.1">
    <property type="nucleotide sequence ID" value="NZ_CAWPMZ010000138.1"/>
</dbReference>
<dbReference type="InterPro" id="IPR010998">
    <property type="entry name" value="Integrase_recombinase_N"/>
</dbReference>
<evidence type="ECO:0000259" key="5">
    <source>
        <dbReference type="PROSITE" id="PS51898"/>
    </source>
</evidence>
<comment type="similarity">
    <text evidence="1">Belongs to the 'phage' integrase family.</text>
</comment>
<dbReference type="PANTHER" id="PTHR30349">
    <property type="entry name" value="PHAGE INTEGRASE-RELATED"/>
    <property type="match status" value="1"/>
</dbReference>
<dbReference type="SUPFAM" id="SSF56349">
    <property type="entry name" value="DNA breaking-rejoining enzymes"/>
    <property type="match status" value="1"/>
</dbReference>
<dbReference type="PROSITE" id="PS51900">
    <property type="entry name" value="CB"/>
    <property type="match status" value="1"/>
</dbReference>
<proteinExistence type="inferred from homology"/>
<evidence type="ECO:0000313" key="8">
    <source>
        <dbReference type="Proteomes" id="UP000651156"/>
    </source>
</evidence>
<dbReference type="InterPro" id="IPR044068">
    <property type="entry name" value="CB"/>
</dbReference>
<evidence type="ECO:0000256" key="3">
    <source>
        <dbReference type="ARBA" id="ARBA00023172"/>
    </source>
</evidence>
<feature type="domain" description="Core-binding (CB)" evidence="6">
    <location>
        <begin position="55"/>
        <end position="148"/>
    </location>
</feature>
<dbReference type="InterPro" id="IPR013762">
    <property type="entry name" value="Integrase-like_cat_sf"/>
</dbReference>
<comment type="caution">
    <text evidence="7">The sequence shown here is derived from an EMBL/GenBank/DDBJ whole genome shotgun (WGS) entry which is preliminary data.</text>
</comment>